<keyword evidence="2" id="KW-0479">Metal-binding</keyword>
<gene>
    <name evidence="7" type="ORF">A8990_11317</name>
</gene>
<reference evidence="7 8" key="1">
    <citation type="submission" date="2018-08" db="EMBL/GenBank/DDBJ databases">
        <title>Genomic Encyclopedia of Type Strains, Phase III (KMG-III): the genomes of soil and plant-associated and newly described type strains.</title>
        <authorList>
            <person name="Whitman W."/>
        </authorList>
    </citation>
    <scope>NUCLEOTIDE SEQUENCE [LARGE SCALE GENOMIC DNA]</scope>
    <source>
        <strain evidence="7 8">CGMCC 1.10966</strain>
    </source>
</reference>
<dbReference type="GO" id="GO:0005507">
    <property type="term" value="F:copper ion binding"/>
    <property type="evidence" value="ECO:0007669"/>
    <property type="project" value="InterPro"/>
</dbReference>
<feature type="transmembrane region" description="Helical" evidence="5">
    <location>
        <begin position="292"/>
        <end position="315"/>
    </location>
</feature>
<feature type="transmembrane region" description="Helical" evidence="5">
    <location>
        <begin position="321"/>
        <end position="350"/>
    </location>
</feature>
<proteinExistence type="predicted"/>
<name>A0A3D9RYL2_9BACL</name>
<feature type="transmembrane region" description="Helical" evidence="5">
    <location>
        <begin position="202"/>
        <end position="223"/>
    </location>
</feature>
<comment type="subcellular location">
    <subcellularLocation>
        <location evidence="1">Cell envelope</location>
    </subcellularLocation>
</comment>
<evidence type="ECO:0000313" key="7">
    <source>
        <dbReference type="EMBL" id="REE85100.1"/>
    </source>
</evidence>
<keyword evidence="5" id="KW-1133">Transmembrane helix</keyword>
<accession>A0A3D9RYL2</accession>
<dbReference type="AlphaFoldDB" id="A0A3D9RYL2"/>
<evidence type="ECO:0000259" key="6">
    <source>
        <dbReference type="Pfam" id="PF04234"/>
    </source>
</evidence>
<dbReference type="GO" id="GO:0006825">
    <property type="term" value="P:copper ion transport"/>
    <property type="evidence" value="ECO:0007669"/>
    <property type="project" value="InterPro"/>
</dbReference>
<evidence type="ECO:0000313" key="8">
    <source>
        <dbReference type="Proteomes" id="UP000256304"/>
    </source>
</evidence>
<dbReference type="PANTHER" id="PTHR34820">
    <property type="entry name" value="INNER MEMBRANE PROTEIN YEBZ"/>
    <property type="match status" value="1"/>
</dbReference>
<dbReference type="InterPro" id="IPR014755">
    <property type="entry name" value="Cu-Rt/internalin_Ig-like"/>
</dbReference>
<dbReference type="InterPro" id="IPR014756">
    <property type="entry name" value="Ig_E-set"/>
</dbReference>
<keyword evidence="5" id="KW-0472">Membrane</keyword>
<evidence type="ECO:0000256" key="1">
    <source>
        <dbReference type="ARBA" id="ARBA00004196"/>
    </source>
</evidence>
<dbReference type="Proteomes" id="UP000256304">
    <property type="component" value="Unassembled WGS sequence"/>
</dbReference>
<evidence type="ECO:0000256" key="5">
    <source>
        <dbReference type="SAM" id="Phobius"/>
    </source>
</evidence>
<feature type="transmembrane region" description="Helical" evidence="5">
    <location>
        <begin position="362"/>
        <end position="383"/>
    </location>
</feature>
<evidence type="ECO:0000256" key="3">
    <source>
        <dbReference type="ARBA" id="ARBA00022729"/>
    </source>
</evidence>
<dbReference type="PANTHER" id="PTHR34820:SF4">
    <property type="entry name" value="INNER MEMBRANE PROTEIN YEBZ"/>
    <property type="match status" value="1"/>
</dbReference>
<dbReference type="EMBL" id="QTTN01000013">
    <property type="protein sequence ID" value="REE85100.1"/>
    <property type="molecule type" value="Genomic_DNA"/>
</dbReference>
<dbReference type="Gene3D" id="2.60.40.1220">
    <property type="match status" value="1"/>
</dbReference>
<protein>
    <submittedName>
        <fullName evidence="7">Copper transport protein</fullName>
    </submittedName>
</protein>
<evidence type="ECO:0000256" key="4">
    <source>
        <dbReference type="ARBA" id="ARBA00023008"/>
    </source>
</evidence>
<feature type="transmembrane region" description="Helical" evidence="5">
    <location>
        <begin position="122"/>
        <end position="144"/>
    </location>
</feature>
<keyword evidence="8" id="KW-1185">Reference proteome</keyword>
<dbReference type="InterPro" id="IPR032694">
    <property type="entry name" value="CopC/D"/>
</dbReference>
<feature type="domain" description="CopC" evidence="6">
    <location>
        <begin position="2"/>
        <end position="87"/>
    </location>
</feature>
<dbReference type="GO" id="GO:0046688">
    <property type="term" value="P:response to copper ion"/>
    <property type="evidence" value="ECO:0007669"/>
    <property type="project" value="InterPro"/>
</dbReference>
<organism evidence="7 8">
    <name type="scientific">Paenibacillus taihuensis</name>
    <dbReference type="NCBI Taxonomy" id="1156355"/>
    <lineage>
        <taxon>Bacteria</taxon>
        <taxon>Bacillati</taxon>
        <taxon>Bacillota</taxon>
        <taxon>Bacilli</taxon>
        <taxon>Bacillales</taxon>
        <taxon>Paenibacillaceae</taxon>
        <taxon>Paenibacillus</taxon>
    </lineage>
</organism>
<sequence>MPEPNAKYQQSPATIELSFNESIEPEVGAIKVLDSKSRPVTDKAPAESKDGQTLTLPLPKLTEGVYTVSYAVISEDGHPVSGSYVFVIGNVTEGIDAATFDPHKALGHEGHSVSTQLTINQFIIYAVRAVYYASLLLAAGLMIWPLLARGRGEQLRQIQKKWELIALQTLLVASLLYIFVHAREILKGYPSSEYSKLFLRTTIGHEWMELLGLALIGFIIVRFAPIMKALWAAVILAVESFSGHAVAFKPKVSSVLFDFVHLAAASVWVGGLLLLLALWAADRKEAGRFAVIFSRAALLSITLLVLTGVGLTLLFLPSLHYLFYTAWGTILLVKTGLVVLVLVVGGLLHLRVRKGELPIPTLLRIDAALMALIIVCAALFTYISPLPANEPVLYHKMGDKMHLSLRVTPNKPGDNTFIVKVWLPDAVGAPKSVQLRLFSLDKTDLGPIDVPIKSFEDPEITTFDGFVKAAFTAEGPFVPFAGRWQAEIRVMDKDDNETVEKTEFRNY</sequence>
<keyword evidence="5" id="KW-0812">Transmembrane</keyword>
<keyword evidence="4" id="KW-0186">Copper</keyword>
<keyword evidence="3" id="KW-0732">Signal</keyword>
<comment type="caution">
    <text evidence="7">The sequence shown here is derived from an EMBL/GenBank/DDBJ whole genome shotgun (WGS) entry which is preliminary data.</text>
</comment>
<dbReference type="GO" id="GO:0042597">
    <property type="term" value="C:periplasmic space"/>
    <property type="evidence" value="ECO:0007669"/>
    <property type="project" value="InterPro"/>
</dbReference>
<dbReference type="InterPro" id="IPR007348">
    <property type="entry name" value="CopC_dom"/>
</dbReference>
<evidence type="ECO:0000256" key="2">
    <source>
        <dbReference type="ARBA" id="ARBA00022723"/>
    </source>
</evidence>
<feature type="transmembrane region" description="Helical" evidence="5">
    <location>
        <begin position="164"/>
        <end position="182"/>
    </location>
</feature>
<dbReference type="SUPFAM" id="SSF81296">
    <property type="entry name" value="E set domains"/>
    <property type="match status" value="1"/>
</dbReference>
<dbReference type="GO" id="GO:0005886">
    <property type="term" value="C:plasma membrane"/>
    <property type="evidence" value="ECO:0007669"/>
    <property type="project" value="UniProtKB-SubCell"/>
</dbReference>
<dbReference type="Pfam" id="PF04234">
    <property type="entry name" value="CopC"/>
    <property type="match status" value="1"/>
</dbReference>
<feature type="transmembrane region" description="Helical" evidence="5">
    <location>
        <begin position="259"/>
        <end position="280"/>
    </location>
</feature>